<dbReference type="Pfam" id="PF18962">
    <property type="entry name" value="Por_Secre_tail"/>
    <property type="match status" value="1"/>
</dbReference>
<dbReference type="EMBL" id="QGDO01000009">
    <property type="protein sequence ID" value="PWJ36004.1"/>
    <property type="molecule type" value="Genomic_DNA"/>
</dbReference>
<evidence type="ECO:0000259" key="1">
    <source>
        <dbReference type="Pfam" id="PF18962"/>
    </source>
</evidence>
<accession>A0A315Z0Q7</accession>
<reference evidence="2 3" key="1">
    <citation type="submission" date="2018-03" db="EMBL/GenBank/DDBJ databases">
        <title>Genomic Encyclopedia of Archaeal and Bacterial Type Strains, Phase II (KMG-II): from individual species to whole genera.</title>
        <authorList>
            <person name="Goeker M."/>
        </authorList>
    </citation>
    <scope>NUCLEOTIDE SEQUENCE [LARGE SCALE GENOMIC DNA]</scope>
    <source>
        <strain evidence="2 3">DSM 28229</strain>
    </source>
</reference>
<dbReference type="Gene3D" id="2.60.40.10">
    <property type="entry name" value="Immunoglobulins"/>
    <property type="match status" value="1"/>
</dbReference>
<feature type="domain" description="Secretion system C-terminal sorting" evidence="1">
    <location>
        <begin position="350"/>
        <end position="418"/>
    </location>
</feature>
<name>A0A315Z0Q7_SEDFL</name>
<organism evidence="2 3">
    <name type="scientific">Sediminitomix flava</name>
    <dbReference type="NCBI Taxonomy" id="379075"/>
    <lineage>
        <taxon>Bacteria</taxon>
        <taxon>Pseudomonadati</taxon>
        <taxon>Bacteroidota</taxon>
        <taxon>Cytophagia</taxon>
        <taxon>Cytophagales</taxon>
        <taxon>Flammeovirgaceae</taxon>
        <taxon>Sediminitomix</taxon>
    </lineage>
</organism>
<evidence type="ECO:0000313" key="2">
    <source>
        <dbReference type="EMBL" id="PWJ36004.1"/>
    </source>
</evidence>
<proteinExistence type="predicted"/>
<dbReference type="Proteomes" id="UP000245535">
    <property type="component" value="Unassembled WGS sequence"/>
</dbReference>
<dbReference type="InterPro" id="IPR026444">
    <property type="entry name" value="Secre_tail"/>
</dbReference>
<dbReference type="InterPro" id="IPR013783">
    <property type="entry name" value="Ig-like_fold"/>
</dbReference>
<gene>
    <name evidence="2" type="ORF">BC781_10917</name>
</gene>
<comment type="caution">
    <text evidence="2">The sequence shown here is derived from an EMBL/GenBank/DDBJ whole genome shotgun (WGS) entry which is preliminary data.</text>
</comment>
<dbReference type="NCBIfam" id="TIGR04183">
    <property type="entry name" value="Por_Secre_tail"/>
    <property type="match status" value="1"/>
</dbReference>
<evidence type="ECO:0000313" key="3">
    <source>
        <dbReference type="Proteomes" id="UP000245535"/>
    </source>
</evidence>
<sequence length="421" mass="46525">MSLFNLTHFLTKVLRNIYLTKINSELFCVISFMNRFFKLSFFIILSIIHYQSIAQYNYYSLDQNEALTSSITDLEAHVSGSSNWATVSSKANWDLDDVTAKITVPTDDQNALDTYLNSWEGDILTIKEGIALTFGDGNGSSDDFTYDGLDPVLIIIAGSITFENKASLTLPPGSSLIILSTGSLNSNKLNGANTPEIVVDTGGAGTPIWDGSDPALGGDGSIDGSTTGSQIIDQDNPAGTDTPLPVQLINFNLKQEEGKIILDWTTATEINTKRFDVERSIDGINFERVSAVDAIGESQSLVNYQYIDQNVLTGYVYFYRLNMVDNDYSNQYSKSQMIQLDASDLNIKFYPNPVIDQLSISDIKGGLSEVTIYSKEGHKVFHAKTDDHFRETLDLSGLNTGLYILSVKTSTDHQTYRFIKQ</sequence>
<dbReference type="AlphaFoldDB" id="A0A315Z0Q7"/>
<protein>
    <submittedName>
        <fullName evidence="2">Putative secreted protein (Por secretion system target)</fullName>
    </submittedName>
</protein>
<keyword evidence="3" id="KW-1185">Reference proteome</keyword>